<dbReference type="OrthoDB" id="2915254at2759"/>
<evidence type="ECO:0000313" key="3">
    <source>
        <dbReference type="Proteomes" id="UP000559256"/>
    </source>
</evidence>
<proteinExistence type="predicted"/>
<comment type="caution">
    <text evidence="2">The sequence shown here is derived from an EMBL/GenBank/DDBJ whole genome shotgun (WGS) entry which is preliminary data.</text>
</comment>
<accession>A0A8H5D3H3</accession>
<dbReference type="InterPro" id="IPR001138">
    <property type="entry name" value="Zn2Cys6_DnaBD"/>
</dbReference>
<gene>
    <name evidence="2" type="ORF">D9758_007924</name>
</gene>
<dbReference type="Gene3D" id="4.10.240.10">
    <property type="entry name" value="Zn(2)-C6 fungal-type DNA-binding domain"/>
    <property type="match status" value="1"/>
</dbReference>
<dbReference type="Proteomes" id="UP000559256">
    <property type="component" value="Unassembled WGS sequence"/>
</dbReference>
<evidence type="ECO:0000259" key="1">
    <source>
        <dbReference type="PROSITE" id="PS00463"/>
    </source>
</evidence>
<reference evidence="2 3" key="1">
    <citation type="journal article" date="2020" name="ISME J.">
        <title>Uncovering the hidden diversity of litter-decomposition mechanisms in mushroom-forming fungi.</title>
        <authorList>
            <person name="Floudas D."/>
            <person name="Bentzer J."/>
            <person name="Ahren D."/>
            <person name="Johansson T."/>
            <person name="Persson P."/>
            <person name="Tunlid A."/>
        </authorList>
    </citation>
    <scope>NUCLEOTIDE SEQUENCE [LARGE SCALE GENOMIC DNA]</scope>
    <source>
        <strain evidence="2 3">CBS 291.85</strain>
    </source>
</reference>
<dbReference type="InterPro" id="IPR036864">
    <property type="entry name" value="Zn2-C6_fun-type_DNA-bd_sf"/>
</dbReference>
<sequence>MSANSMETLEITTKPYKKLPACDYCKARRVLCHPQPFGRSCPRCLEKGVHCTTTPTVRRKRRQQREITAAKKVVTTREGDYSTKDDPHDTTWDKATSQSQELVTAGVLTTLSAELPSAQTDVLANYAVFNDGYRRSIADTPVSSRPQIQLPQRLMQDLFNAFVHTPYYNHPIVPYNNLRSHLVECGWQLSSLSSPECVLLYCIFAIASLVSIDPLIIGPEPLSAEFISILTTAQPVKRIKLDLRDIGKRRERAGLCHQLRVEALRQAQIEGIALWVSPESAASCYLLDALLDSEPNSLPISYDAAFSWQARTLAEPWYQQAQPYSNIGSMLRSVKWACFLVIDAMSALDSDRSVAFSAHDEHLICGHKQLMLEQLASSLSQGCDCMQFYDCFLSIIFHVTSGAREVYATISGPCARRRFDFQAVKRYFTYLHLLYEVCDAYKTQGHLLSCQVQNQSWYILTITKTVSLAWTNLTLYFYKTIKAMLEKCIVTNLYDAALDDSFFVTGIDCYGRGGRLTPAPLAPIFSVSRLAQPKLVGGHLKRWVQFTVDGTDAGVMSASEGIQVLERLRDALKIAGFAWTDYTGLVEDIDSHIAALMASPATAQDPVHNLNLDRRLNIHHSNPNPNLNFQAEAPLVEAAGSGVLQHEPPVYSGYTCRPLGSEILGVNSEPWRYES</sequence>
<keyword evidence="3" id="KW-1185">Reference proteome</keyword>
<evidence type="ECO:0000313" key="2">
    <source>
        <dbReference type="EMBL" id="KAF5352955.1"/>
    </source>
</evidence>
<dbReference type="EMBL" id="JAACJM010000065">
    <property type="protein sequence ID" value="KAF5352955.1"/>
    <property type="molecule type" value="Genomic_DNA"/>
</dbReference>
<dbReference type="GO" id="GO:0008270">
    <property type="term" value="F:zinc ion binding"/>
    <property type="evidence" value="ECO:0007669"/>
    <property type="project" value="InterPro"/>
</dbReference>
<feature type="domain" description="Zn(2)-C6 fungal-type" evidence="1">
    <location>
        <begin position="21"/>
        <end position="51"/>
    </location>
</feature>
<organism evidence="2 3">
    <name type="scientific">Tetrapyrgos nigripes</name>
    <dbReference type="NCBI Taxonomy" id="182062"/>
    <lineage>
        <taxon>Eukaryota</taxon>
        <taxon>Fungi</taxon>
        <taxon>Dikarya</taxon>
        <taxon>Basidiomycota</taxon>
        <taxon>Agaricomycotina</taxon>
        <taxon>Agaricomycetes</taxon>
        <taxon>Agaricomycetidae</taxon>
        <taxon>Agaricales</taxon>
        <taxon>Marasmiineae</taxon>
        <taxon>Marasmiaceae</taxon>
        <taxon>Tetrapyrgos</taxon>
    </lineage>
</organism>
<dbReference type="GO" id="GO:0000981">
    <property type="term" value="F:DNA-binding transcription factor activity, RNA polymerase II-specific"/>
    <property type="evidence" value="ECO:0007669"/>
    <property type="project" value="InterPro"/>
</dbReference>
<protein>
    <recommendedName>
        <fullName evidence="1">Zn(2)-C6 fungal-type domain-containing protein</fullName>
    </recommendedName>
</protein>
<name>A0A8H5D3H3_9AGAR</name>
<dbReference type="AlphaFoldDB" id="A0A8H5D3H3"/>
<dbReference type="SUPFAM" id="SSF57701">
    <property type="entry name" value="Zn2/Cys6 DNA-binding domain"/>
    <property type="match status" value="1"/>
</dbReference>
<dbReference type="PROSITE" id="PS00463">
    <property type="entry name" value="ZN2_CY6_FUNGAL_1"/>
    <property type="match status" value="1"/>
</dbReference>